<proteinExistence type="predicted"/>
<reference evidence="2" key="1">
    <citation type="journal article" date="2015" name="PeerJ">
        <title>Phylogenetic analysis of higher-level relationships within Hydroidolina (Cnidaria: Hydrozoa) using mitochondrial genome data and insight into their mitochondrial transcription.</title>
        <authorList>
            <person name="Kayal E."/>
            <person name="Bentlage B."/>
            <person name="Cartwright P."/>
            <person name="Yanagihara A.A."/>
            <person name="Lindsay D.J."/>
            <person name="Hopcroft R.R."/>
            <person name="Collins A.G."/>
        </authorList>
    </citation>
    <scope>NUCLEOTIDE SEQUENCE</scope>
</reference>
<name>A0A0S4LZ43_9CNID</name>
<accession>A0A0S4LZ43</accession>
<dbReference type="EMBL" id="LN901209">
    <property type="protein sequence ID" value="CUS58589.1"/>
    <property type="molecule type" value="Genomic_DNA"/>
</dbReference>
<sequence>MPPQLDLSIFFYNMLGLIMCFYIIIHLVSQILTKFLYNKKVRNFRSDETKYKTSSNNINTIKRILKN</sequence>
<keyword evidence="1" id="KW-0812">Transmembrane</keyword>
<evidence type="ECO:0000256" key="1">
    <source>
        <dbReference type="SAM" id="Phobius"/>
    </source>
</evidence>
<keyword evidence="1" id="KW-1133">Transmembrane helix</keyword>
<keyword evidence="2" id="KW-0496">Mitochondrion</keyword>
<gene>
    <name evidence="2" type="primary">atp8</name>
</gene>
<feature type="transmembrane region" description="Helical" evidence="1">
    <location>
        <begin position="12"/>
        <end position="37"/>
    </location>
</feature>
<keyword evidence="1" id="KW-0472">Membrane</keyword>
<dbReference type="AlphaFoldDB" id="A0A0S4LZ43"/>
<organism evidence="2">
    <name type="scientific">Physalia physalis</name>
    <dbReference type="NCBI Taxonomy" id="168775"/>
    <lineage>
        <taxon>Eukaryota</taxon>
        <taxon>Metazoa</taxon>
        <taxon>Cnidaria</taxon>
        <taxon>Hydrozoa</taxon>
        <taxon>Hydroidolina</taxon>
        <taxon>Siphonophorae</taxon>
        <taxon>Cystonectae</taxon>
        <taxon>Physaliidae</taxon>
        <taxon>Physalia</taxon>
    </lineage>
</organism>
<evidence type="ECO:0000313" key="2">
    <source>
        <dbReference type="EMBL" id="CUS58589.1"/>
    </source>
</evidence>
<protein>
    <submittedName>
        <fullName evidence="2">ATP synthase F0 subunit 8</fullName>
    </submittedName>
</protein>
<geneLocation type="mitochondrion" evidence="2"/>